<organism evidence="3">
    <name type="scientific">Candidatus Kentrum sp. TC</name>
    <dbReference type="NCBI Taxonomy" id="2126339"/>
    <lineage>
        <taxon>Bacteria</taxon>
        <taxon>Pseudomonadati</taxon>
        <taxon>Pseudomonadota</taxon>
        <taxon>Gammaproteobacteria</taxon>
        <taxon>Candidatus Kentrum</taxon>
    </lineage>
</organism>
<feature type="region of interest" description="Disordered" evidence="1">
    <location>
        <begin position="17"/>
        <end position="76"/>
    </location>
</feature>
<dbReference type="AlphaFoldDB" id="A0A450YNQ8"/>
<accession>A0A450YNQ8</accession>
<dbReference type="EMBL" id="CAADFT010000001">
    <property type="protein sequence ID" value="VFK37891.1"/>
    <property type="molecule type" value="Genomic_DNA"/>
</dbReference>
<reference evidence="3" key="1">
    <citation type="submission" date="2019-02" db="EMBL/GenBank/DDBJ databases">
        <authorList>
            <person name="Gruber-Vodicka R. H."/>
            <person name="Seah K. B. B."/>
        </authorList>
    </citation>
    <scope>NUCLEOTIDE SEQUENCE</scope>
    <source>
        <strain evidence="3">BECK_BZ123</strain>
        <strain evidence="2">BECK_BZ125</strain>
    </source>
</reference>
<proteinExistence type="predicted"/>
<evidence type="ECO:0000313" key="2">
    <source>
        <dbReference type="EMBL" id="VFK37891.1"/>
    </source>
</evidence>
<dbReference type="EMBL" id="CAADFS010000015">
    <property type="protein sequence ID" value="VFK43129.1"/>
    <property type="molecule type" value="Genomic_DNA"/>
</dbReference>
<protein>
    <submittedName>
        <fullName evidence="3">Uncharacterized protein</fullName>
    </submittedName>
</protein>
<evidence type="ECO:0000313" key="3">
    <source>
        <dbReference type="EMBL" id="VFK43129.1"/>
    </source>
</evidence>
<evidence type="ECO:0000256" key="1">
    <source>
        <dbReference type="SAM" id="MobiDB-lite"/>
    </source>
</evidence>
<sequence>MGFFAVPENRYLYMGTWGETSRPRAPGSSMRSIIPHPALSMQSSMERPTPVNPYESEEKKPKKSGFFDCFDDERIS</sequence>
<name>A0A450YNQ8_9GAMM</name>
<gene>
    <name evidence="3" type="ORF">BECKTC1821D_GA0114238_101517</name>
    <name evidence="2" type="ORF">BECKTC1821E_GA0114239_1001134</name>
</gene>